<proteinExistence type="predicted"/>
<evidence type="ECO:0000313" key="2">
    <source>
        <dbReference type="Proteomes" id="UP001163321"/>
    </source>
</evidence>
<dbReference type="EMBL" id="CM047583">
    <property type="protein sequence ID" value="KAI9913386.1"/>
    <property type="molecule type" value="Genomic_DNA"/>
</dbReference>
<name>A0ACC0W6Q3_9STRA</name>
<protein>
    <submittedName>
        <fullName evidence="1">Uncharacterized protein</fullName>
    </submittedName>
</protein>
<organism evidence="1 2">
    <name type="scientific">Peronosclerospora sorghi</name>
    <dbReference type="NCBI Taxonomy" id="230839"/>
    <lineage>
        <taxon>Eukaryota</taxon>
        <taxon>Sar</taxon>
        <taxon>Stramenopiles</taxon>
        <taxon>Oomycota</taxon>
        <taxon>Peronosporomycetes</taxon>
        <taxon>Peronosporales</taxon>
        <taxon>Peronosporaceae</taxon>
        <taxon>Peronosclerospora</taxon>
    </lineage>
</organism>
<dbReference type="Proteomes" id="UP001163321">
    <property type="component" value="Chromosome 4"/>
</dbReference>
<gene>
    <name evidence="1" type="ORF">PsorP6_006458</name>
</gene>
<keyword evidence="2" id="KW-1185">Reference proteome</keyword>
<comment type="caution">
    <text evidence="1">The sequence shown here is derived from an EMBL/GenBank/DDBJ whole genome shotgun (WGS) entry which is preliminary data.</text>
</comment>
<evidence type="ECO:0000313" key="1">
    <source>
        <dbReference type="EMBL" id="KAI9913386.1"/>
    </source>
</evidence>
<accession>A0ACC0W6Q3</accession>
<reference evidence="1 2" key="1">
    <citation type="journal article" date="2022" name="bioRxiv">
        <title>The genome of the oomycete Peronosclerospora sorghi, a cosmopolitan pathogen of maize and sorghum, is inflated with dispersed pseudogenes.</title>
        <authorList>
            <person name="Fletcher K."/>
            <person name="Martin F."/>
            <person name="Isakeit T."/>
            <person name="Cavanaugh K."/>
            <person name="Magill C."/>
            <person name="Michelmore R."/>
        </authorList>
    </citation>
    <scope>NUCLEOTIDE SEQUENCE [LARGE SCALE GENOMIC DNA]</scope>
    <source>
        <strain evidence="1">P6</strain>
    </source>
</reference>
<sequence length="104" mass="11926">MALEEAEHTLQEKVEAFTQEVAKLLAEKAESEKAAERFQAECVQARQDHVAQQPRTSQVAQELAVVRENYEQYRRCSHTALKNVKKQADLLNRMGKRSRSYGHA</sequence>